<evidence type="ECO:0000256" key="5">
    <source>
        <dbReference type="ARBA" id="ARBA00022797"/>
    </source>
</evidence>
<evidence type="ECO:0000259" key="14">
    <source>
        <dbReference type="Pfam" id="PF01494"/>
    </source>
</evidence>
<keyword evidence="6" id="KW-0274">FAD</keyword>
<proteinExistence type="inferred from homology"/>
<protein>
    <recommendedName>
        <fullName evidence="13">6-hydroxynicotinate 3-monooxygenase</fullName>
        <ecNumber evidence="12">1.14.13.114</ecNumber>
    </recommendedName>
</protein>
<reference evidence="15 16" key="1">
    <citation type="submission" date="2019-03" db="EMBL/GenBank/DDBJ databases">
        <title>Genomic Encyclopedia of Type Strains, Phase IV (KMG-IV): sequencing the most valuable type-strain genomes for metagenomic binning, comparative biology and taxonomic classification.</title>
        <authorList>
            <person name="Goeker M."/>
        </authorList>
    </citation>
    <scope>NUCLEOTIDE SEQUENCE [LARGE SCALE GENOMIC DNA]</scope>
    <source>
        <strain evidence="15 16">DSM 12121</strain>
    </source>
</reference>
<keyword evidence="5" id="KW-0058">Aromatic hydrocarbons catabolism</keyword>
<evidence type="ECO:0000256" key="10">
    <source>
        <dbReference type="ARBA" id="ARBA00051569"/>
    </source>
</evidence>
<evidence type="ECO:0000256" key="6">
    <source>
        <dbReference type="ARBA" id="ARBA00022827"/>
    </source>
</evidence>
<keyword evidence="9 15" id="KW-0503">Monooxygenase</keyword>
<dbReference type="SUPFAM" id="SSF51905">
    <property type="entry name" value="FAD/NAD(P)-binding domain"/>
    <property type="match status" value="1"/>
</dbReference>
<organism evidence="15 16">
    <name type="scientific">Azoarcus indigens</name>
    <dbReference type="NCBI Taxonomy" id="29545"/>
    <lineage>
        <taxon>Bacteria</taxon>
        <taxon>Pseudomonadati</taxon>
        <taxon>Pseudomonadota</taxon>
        <taxon>Betaproteobacteria</taxon>
        <taxon>Rhodocyclales</taxon>
        <taxon>Zoogloeaceae</taxon>
        <taxon>Azoarcus</taxon>
    </lineage>
</organism>
<comment type="catalytic activity">
    <reaction evidence="10">
        <text>6-hydroxynicotinate + NADH + O2 + 2 H(+) = 2,5-dihydroxypyridine + CO2 + NAD(+) + H2O</text>
        <dbReference type="Rhea" id="RHEA:27333"/>
        <dbReference type="ChEBI" id="CHEBI:15377"/>
        <dbReference type="ChEBI" id="CHEBI:15378"/>
        <dbReference type="ChEBI" id="CHEBI:15379"/>
        <dbReference type="ChEBI" id="CHEBI:16364"/>
        <dbReference type="ChEBI" id="CHEBI:16526"/>
        <dbReference type="ChEBI" id="CHEBI:57540"/>
        <dbReference type="ChEBI" id="CHEBI:57664"/>
        <dbReference type="ChEBI" id="CHEBI:57945"/>
        <dbReference type="EC" id="1.14.13.114"/>
    </reaction>
</comment>
<dbReference type="PANTHER" id="PTHR13789:SF318">
    <property type="entry name" value="GERANYLGERANYL DIPHOSPHATE REDUCTASE"/>
    <property type="match status" value="1"/>
</dbReference>
<comment type="similarity">
    <text evidence="11">Belongs to the 6-hydroxynicotinate 3-monooxygenase family.</text>
</comment>
<dbReference type="PRINTS" id="PR00420">
    <property type="entry name" value="RNGMNOXGNASE"/>
</dbReference>
<evidence type="ECO:0000313" key="15">
    <source>
        <dbReference type="EMBL" id="TDN50022.1"/>
    </source>
</evidence>
<dbReference type="PANTHER" id="PTHR13789">
    <property type="entry name" value="MONOOXYGENASE"/>
    <property type="match status" value="1"/>
</dbReference>
<evidence type="ECO:0000313" key="16">
    <source>
        <dbReference type="Proteomes" id="UP000295129"/>
    </source>
</evidence>
<evidence type="ECO:0000256" key="12">
    <source>
        <dbReference type="ARBA" id="ARBA00067040"/>
    </source>
</evidence>
<evidence type="ECO:0000256" key="2">
    <source>
        <dbReference type="ARBA" id="ARBA00011245"/>
    </source>
</evidence>
<comment type="caution">
    <text evidence="15">The sequence shown here is derived from an EMBL/GenBank/DDBJ whole genome shotgun (WGS) entry which is preliminary data.</text>
</comment>
<evidence type="ECO:0000256" key="8">
    <source>
        <dbReference type="ARBA" id="ARBA00023027"/>
    </source>
</evidence>
<evidence type="ECO:0000256" key="1">
    <source>
        <dbReference type="ARBA" id="ARBA00001974"/>
    </source>
</evidence>
<dbReference type="AlphaFoldDB" id="A0A4V3BMG4"/>
<gene>
    <name evidence="15" type="ORF">C7389_110116</name>
</gene>
<evidence type="ECO:0000256" key="9">
    <source>
        <dbReference type="ARBA" id="ARBA00023033"/>
    </source>
</evidence>
<keyword evidence="3" id="KW-0285">Flavoprotein</keyword>
<dbReference type="Proteomes" id="UP000295129">
    <property type="component" value="Unassembled WGS sequence"/>
</dbReference>
<evidence type="ECO:0000256" key="7">
    <source>
        <dbReference type="ARBA" id="ARBA00023002"/>
    </source>
</evidence>
<dbReference type="SUPFAM" id="SSF54373">
    <property type="entry name" value="FAD-linked reductases, C-terminal domain"/>
    <property type="match status" value="1"/>
</dbReference>
<dbReference type="InterPro" id="IPR036188">
    <property type="entry name" value="FAD/NAD-bd_sf"/>
</dbReference>
<dbReference type="GO" id="GO:1901848">
    <property type="term" value="P:nicotinate catabolic process"/>
    <property type="evidence" value="ECO:0007669"/>
    <property type="project" value="UniProtKB-ARBA"/>
</dbReference>
<dbReference type="InterPro" id="IPR050493">
    <property type="entry name" value="FAD-dep_Monooxygenase_BioMet"/>
</dbReference>
<keyword evidence="4" id="KW-0732">Signal</keyword>
<feature type="domain" description="FAD-binding" evidence="14">
    <location>
        <begin position="7"/>
        <end position="344"/>
    </location>
</feature>
<dbReference type="GO" id="GO:0043731">
    <property type="term" value="F:6-hydroxynicotinate 3-monooxygenase activity"/>
    <property type="evidence" value="ECO:0007669"/>
    <property type="project" value="UniProtKB-EC"/>
</dbReference>
<keyword evidence="16" id="KW-1185">Reference proteome</keyword>
<keyword evidence="7" id="KW-0560">Oxidoreductase</keyword>
<dbReference type="EC" id="1.14.13.114" evidence="12"/>
<comment type="subunit">
    <text evidence="2">Monomer.</text>
</comment>
<name>A0A4V3BMG4_9RHOO</name>
<dbReference type="RefSeq" id="WP_211342513.1">
    <property type="nucleotide sequence ID" value="NZ_SNVV01000010.1"/>
</dbReference>
<evidence type="ECO:0000256" key="13">
    <source>
        <dbReference type="ARBA" id="ARBA00070529"/>
    </source>
</evidence>
<evidence type="ECO:0000256" key="4">
    <source>
        <dbReference type="ARBA" id="ARBA00022729"/>
    </source>
</evidence>
<dbReference type="EMBL" id="SNVV01000010">
    <property type="protein sequence ID" value="TDN50022.1"/>
    <property type="molecule type" value="Genomic_DNA"/>
</dbReference>
<evidence type="ECO:0000256" key="11">
    <source>
        <dbReference type="ARBA" id="ARBA00061525"/>
    </source>
</evidence>
<dbReference type="InterPro" id="IPR002938">
    <property type="entry name" value="FAD-bd"/>
</dbReference>
<dbReference type="FunFam" id="3.50.50.60:FF:000223">
    <property type="entry name" value="6-hydroxynicotinate 3-monooxygenase"/>
    <property type="match status" value="1"/>
</dbReference>
<keyword evidence="8" id="KW-0520">NAD</keyword>
<evidence type="ECO:0000256" key="3">
    <source>
        <dbReference type="ARBA" id="ARBA00022630"/>
    </source>
</evidence>
<dbReference type="Gene3D" id="3.50.50.60">
    <property type="entry name" value="FAD/NAD(P)-binding domain"/>
    <property type="match status" value="1"/>
</dbReference>
<accession>A0A4V3BMG4</accession>
<sequence>MKAQQRIAVIGAGLGGAAAALLLQQAGYKVRVYEQAPEFSRLGAGIHLGPNLMKVLRKVGLEKALCDIGCYPDAWYSREWNTGAEMARIPLADYAEKRYGAPYLTVHRGDLHALMVQGIQAGTLEYGKNLTNVEDTGSEVVLSFADGSTATADIVIGADGVNSKVREVLLGAELPIYTGFIAHRAVANADTLKYAQDLCCKWWSDDRHMMVYYLDRAKKEIYYVTGVPQQTWDLNHRWLPSSKDEMREAFAGWHPAVQALIDNTVEVTKWSLLERDPLPLWSRGRLVMLGDACHPMKPHMAQGAAMAIEDAAMMLRCFDAVGLDDYHTAFALYEANRTERASKVQKVSHDNTWLMSNEDPEWCFGYDVFTVPLVDIPAKASTKAA</sequence>
<dbReference type="GO" id="GO:0071949">
    <property type="term" value="F:FAD binding"/>
    <property type="evidence" value="ECO:0007669"/>
    <property type="project" value="InterPro"/>
</dbReference>
<dbReference type="Pfam" id="PF01494">
    <property type="entry name" value="FAD_binding_3"/>
    <property type="match status" value="1"/>
</dbReference>
<comment type="cofactor">
    <cofactor evidence="1">
        <name>FAD</name>
        <dbReference type="ChEBI" id="CHEBI:57692"/>
    </cofactor>
</comment>